<dbReference type="CDD" id="cd00580">
    <property type="entry name" value="CHMI"/>
    <property type="match status" value="1"/>
</dbReference>
<keyword evidence="2" id="KW-1185">Reference proteome</keyword>
<proteinExistence type="predicted"/>
<dbReference type="Gene3D" id="3.30.429.10">
    <property type="entry name" value="Macrophage Migration Inhibitory Factor"/>
    <property type="match status" value="1"/>
</dbReference>
<dbReference type="Pfam" id="PF02962">
    <property type="entry name" value="CHMI"/>
    <property type="match status" value="1"/>
</dbReference>
<dbReference type="PANTHER" id="PTHR37950">
    <property type="entry name" value="4-HYDROXYPHENYLACETATE CATABOLISM PROTEIN"/>
    <property type="match status" value="1"/>
</dbReference>
<gene>
    <name evidence="1" type="ORF">D1Z90_12305</name>
</gene>
<protein>
    <submittedName>
        <fullName evidence="1">5-carboxymethyl-2-hydroxymuconate Delta-isomerase</fullName>
    </submittedName>
</protein>
<organism evidence="1 2">
    <name type="scientific">Motilimonas pumila</name>
    <dbReference type="NCBI Taxonomy" id="2303987"/>
    <lineage>
        <taxon>Bacteria</taxon>
        <taxon>Pseudomonadati</taxon>
        <taxon>Pseudomonadota</taxon>
        <taxon>Gammaproteobacteria</taxon>
        <taxon>Alteromonadales</taxon>
        <taxon>Alteromonadales genera incertae sedis</taxon>
        <taxon>Motilimonas</taxon>
    </lineage>
</organism>
<dbReference type="EMBL" id="QZCH01000015">
    <property type="protein sequence ID" value="RJG42643.1"/>
    <property type="molecule type" value="Genomic_DNA"/>
</dbReference>
<keyword evidence="1" id="KW-0413">Isomerase</keyword>
<evidence type="ECO:0000313" key="2">
    <source>
        <dbReference type="Proteomes" id="UP000283255"/>
    </source>
</evidence>
<dbReference type="InterPro" id="IPR014347">
    <property type="entry name" value="Tautomerase/MIF_sf"/>
</dbReference>
<dbReference type="InterPro" id="IPR004220">
    <property type="entry name" value="5-COMe_2-OHmuconate_Isoase"/>
</dbReference>
<dbReference type="AlphaFoldDB" id="A0A418YDM2"/>
<comment type="caution">
    <text evidence="1">The sequence shown here is derived from an EMBL/GenBank/DDBJ whole genome shotgun (WGS) entry which is preliminary data.</text>
</comment>
<dbReference type="PANTHER" id="PTHR37950:SF1">
    <property type="entry name" value="4-HYDROXYPHENYLACETATE CATABOLISM PROTEIN"/>
    <property type="match status" value="1"/>
</dbReference>
<reference evidence="1 2" key="1">
    <citation type="submission" date="2018-09" db="EMBL/GenBank/DDBJ databases">
        <authorList>
            <person name="Wang F."/>
        </authorList>
    </citation>
    <scope>NUCLEOTIDE SEQUENCE [LARGE SCALE GENOMIC DNA]</scope>
    <source>
        <strain evidence="1 2">PLHSC7-2</strain>
    </source>
</reference>
<accession>A0A418YDM2</accession>
<dbReference type="Proteomes" id="UP000283255">
    <property type="component" value="Unassembled WGS sequence"/>
</dbReference>
<dbReference type="GO" id="GO:0008704">
    <property type="term" value="F:5-carboxymethyl-2-hydroxymuconate delta-isomerase activity"/>
    <property type="evidence" value="ECO:0007669"/>
    <property type="project" value="InterPro"/>
</dbReference>
<sequence length="156" mass="17389">MNCHQVVLLTAQHIVSPIAGEILVPHVLIEYSQQLESQLSHAALMSDVHQVLVSSDLFQPQDIKVRMRDCCHAIIGGEHSRFIHVEVVMWQGRDFSQKKTLSNAILALLTESFPDVAAMSVDIRDCDKQTYSKRAPLVTELTLTKARSPLSSVSNQ</sequence>
<reference evidence="1 2" key="2">
    <citation type="submission" date="2019-01" db="EMBL/GenBank/DDBJ databases">
        <title>Motilimonas pumilus sp. nov., isolated from the gut of sea cucumber (Apostichopus japonicus).</title>
        <authorList>
            <person name="Wang F.-Q."/>
            <person name="Ren L.-H."/>
            <person name="Lin Y.-W."/>
            <person name="Sun G.-H."/>
            <person name="Du Z.-J."/>
            <person name="Zhao J.-X."/>
            <person name="Liu X.-J."/>
            <person name="Liu L.-J."/>
        </authorList>
    </citation>
    <scope>NUCLEOTIDE SEQUENCE [LARGE SCALE GENOMIC DNA]</scope>
    <source>
        <strain evidence="1 2">PLHSC7-2</strain>
    </source>
</reference>
<dbReference type="SUPFAM" id="SSF55331">
    <property type="entry name" value="Tautomerase/MIF"/>
    <property type="match status" value="1"/>
</dbReference>
<evidence type="ECO:0000313" key="1">
    <source>
        <dbReference type="EMBL" id="RJG42643.1"/>
    </source>
</evidence>
<name>A0A418YDM2_9GAMM</name>